<feature type="compositionally biased region" description="Low complexity" evidence="1">
    <location>
        <begin position="342"/>
        <end position="360"/>
    </location>
</feature>
<dbReference type="eggNOG" id="arCOG03906">
    <property type="taxonomic scope" value="Archaea"/>
</dbReference>
<dbReference type="Proteomes" id="UP000010824">
    <property type="component" value="Chromosome"/>
</dbReference>
<dbReference type="EMBL" id="CP003167">
    <property type="protein sequence ID" value="AGB03238.1"/>
    <property type="molecule type" value="Genomic_DNA"/>
</dbReference>
<proteinExistence type="predicted"/>
<evidence type="ECO:0008006" key="4">
    <source>
        <dbReference type="Google" id="ProtNLM"/>
    </source>
</evidence>
<dbReference type="STRING" id="593750.Metfor_2233"/>
<dbReference type="GeneID" id="14309625"/>
<gene>
    <name evidence="2" type="ordered locus">Metfor_2233</name>
</gene>
<sequence precursor="true">MTKQLMLTLIAIALVVLIAGIPASADSGWSGPEGPTPPGGFVSIEPLLDPAHLPPGWDTPCYGECPPLIMTFSPGDTFELKGQNTASDTTYLFIIGPGLDENGAQIQNTDPANSPVESGNSATFAKSAVRNDHAWSWAWDMTGSLLKDGTYEVIASSHPNGLDTGQAVTARGYYKIKFKNSLRTTGTSTASTTAATSAPTTITKPVVTETAMPGEVTILVRGSQDCILGDEINFTGTNTAPGWKTYIFITGPGLAENGSQIQSTDPKNAPVVNDNPVTFKQMDVQGDHTWSWRWGTASTKLDPGTYTIWAVGGPRDAGHLEKIPHGTVSITLKKPAGSKAAPVSPVPTTHVPSETATTTAPSPGFVLPAALAGLGAVALFMNRRH</sequence>
<dbReference type="AlphaFoldDB" id="L0HIV8"/>
<dbReference type="OrthoDB" id="112164at2157"/>
<evidence type="ECO:0000256" key="1">
    <source>
        <dbReference type="SAM" id="MobiDB-lite"/>
    </source>
</evidence>
<evidence type="ECO:0000313" key="2">
    <source>
        <dbReference type="EMBL" id="AGB03238.1"/>
    </source>
</evidence>
<feature type="region of interest" description="Disordered" evidence="1">
    <location>
        <begin position="336"/>
        <end position="360"/>
    </location>
</feature>
<dbReference type="RefSeq" id="WP_015286201.1">
    <property type="nucleotide sequence ID" value="NC_019943.1"/>
</dbReference>
<evidence type="ECO:0000313" key="3">
    <source>
        <dbReference type="Proteomes" id="UP000010824"/>
    </source>
</evidence>
<protein>
    <recommendedName>
        <fullName evidence="4">DUF3821 domain-containing protein</fullName>
    </recommendedName>
</protein>
<reference evidence="3" key="1">
    <citation type="submission" date="2011-12" db="EMBL/GenBank/DDBJ databases">
        <title>Complete sequence of Methanoregula formicicum SMSP.</title>
        <authorList>
            <person name="Lucas S."/>
            <person name="Han J."/>
            <person name="Lapidus A."/>
            <person name="Cheng J.-F."/>
            <person name="Goodwin L."/>
            <person name="Pitluck S."/>
            <person name="Peters L."/>
            <person name="Ovchinnikova G."/>
            <person name="Teshima H."/>
            <person name="Detter J.C."/>
            <person name="Han C."/>
            <person name="Tapia R."/>
            <person name="Land M."/>
            <person name="Hauser L."/>
            <person name="Kyrpides N."/>
            <person name="Ivanova N."/>
            <person name="Pagani I."/>
            <person name="Imachi H."/>
            <person name="Tamaki H."/>
            <person name="Sekiguchi Y."/>
            <person name="Kamagata Y."/>
            <person name="Cadillo-Quiroz H."/>
            <person name="Zinder S."/>
            <person name="Liu W.-T."/>
            <person name="Woyke T."/>
        </authorList>
    </citation>
    <scope>NUCLEOTIDE SEQUENCE [LARGE SCALE GENOMIC DNA]</scope>
    <source>
        <strain evidence="3">DSM 22288 / NBRC 105244 / SMSP</strain>
    </source>
</reference>
<reference evidence="2 3" key="2">
    <citation type="journal article" date="2014" name="Genome Announc.">
        <title>Complete Genome Sequence of Methanoregula formicica SMSPT, a Mesophilic Hydrogenotrophic Methanogen Isolated from a Methanogenic Upflow Anaerobic Sludge Blanket Reactor.</title>
        <authorList>
            <person name="Yamamoto K."/>
            <person name="Tamaki H."/>
            <person name="Cadillo-Quiroz H."/>
            <person name="Imachi H."/>
            <person name="Kyrpides N."/>
            <person name="Woyke T."/>
            <person name="Goodwin L."/>
            <person name="Zinder S.H."/>
            <person name="Kamagata Y."/>
            <person name="Liu W.T."/>
        </authorList>
    </citation>
    <scope>NUCLEOTIDE SEQUENCE [LARGE SCALE GENOMIC DNA]</scope>
    <source>
        <strain evidence="3">DSM 22288 / NBRC 105244 / SMSP</strain>
    </source>
</reference>
<dbReference type="InParanoid" id="L0HIV8"/>
<keyword evidence="3" id="KW-1185">Reference proteome</keyword>
<dbReference type="KEGG" id="mfo:Metfor_2233"/>
<organism evidence="2 3">
    <name type="scientific">Methanoregula formicica (strain DSM 22288 / NBRC 105244 / SMSP)</name>
    <dbReference type="NCBI Taxonomy" id="593750"/>
    <lineage>
        <taxon>Archaea</taxon>
        <taxon>Methanobacteriati</taxon>
        <taxon>Methanobacteriota</taxon>
        <taxon>Stenosarchaea group</taxon>
        <taxon>Methanomicrobia</taxon>
        <taxon>Methanomicrobiales</taxon>
        <taxon>Methanoregulaceae</taxon>
        <taxon>Methanoregula</taxon>
    </lineage>
</organism>
<accession>L0HIV8</accession>
<name>L0HIV8_METFS</name>
<dbReference type="HOGENOM" id="CLU_716906_0_0_2"/>